<evidence type="ECO:0000259" key="2">
    <source>
        <dbReference type="Pfam" id="PF12776"/>
    </source>
</evidence>
<feature type="compositionally biased region" description="Low complexity" evidence="1">
    <location>
        <begin position="52"/>
        <end position="90"/>
    </location>
</feature>
<name>A0A0L0V9Q2_9BASI</name>
<dbReference type="PANTHER" id="PTHR46929">
    <property type="entry name" value="EXPRESSED PROTEIN"/>
    <property type="match status" value="1"/>
</dbReference>
<dbReference type="PANTHER" id="PTHR46929:SF3">
    <property type="entry name" value="MYB_SANT-LIKE DOMAIN-CONTAINING PROTEIN"/>
    <property type="match status" value="1"/>
</dbReference>
<sequence>MAIAKRVKQAASSQNQRSRRFTGASGTQDSQETVEIPWSPTQSQAGPMESITSTQSTNNNQSTNNTQSTATTQSTNNTQSTTNTQLNSATGKKKKADSLIWTPAMEKSVIELYVKAVEAGKQGEGGFKPKVHPHVASKLLKEFPGNPFDSTKVKSKYTQGFKKTYDAFVACKGASGFGWNEADCVKQTALERVNNR</sequence>
<evidence type="ECO:0000313" key="3">
    <source>
        <dbReference type="EMBL" id="KNE96010.1"/>
    </source>
</evidence>
<evidence type="ECO:0000256" key="1">
    <source>
        <dbReference type="SAM" id="MobiDB-lite"/>
    </source>
</evidence>
<evidence type="ECO:0000313" key="4">
    <source>
        <dbReference type="Proteomes" id="UP000054564"/>
    </source>
</evidence>
<dbReference type="EMBL" id="AJIL01000088">
    <property type="protein sequence ID" value="KNE96010.1"/>
    <property type="molecule type" value="Genomic_DNA"/>
</dbReference>
<protein>
    <recommendedName>
        <fullName evidence="2">Myb/SANT-like domain-containing protein</fullName>
    </recommendedName>
</protein>
<feature type="domain" description="Myb/SANT-like" evidence="2">
    <location>
        <begin position="101"/>
        <end position="182"/>
    </location>
</feature>
<gene>
    <name evidence="3" type="ORF">PSTG_10701</name>
</gene>
<dbReference type="Pfam" id="PF12776">
    <property type="entry name" value="Myb_DNA-bind_3"/>
    <property type="match status" value="1"/>
</dbReference>
<proteinExistence type="predicted"/>
<feature type="compositionally biased region" description="Polar residues" evidence="1">
    <location>
        <begin position="24"/>
        <end position="45"/>
    </location>
</feature>
<dbReference type="Proteomes" id="UP000054564">
    <property type="component" value="Unassembled WGS sequence"/>
</dbReference>
<keyword evidence="4" id="KW-1185">Reference proteome</keyword>
<reference evidence="4" key="1">
    <citation type="submission" date="2014-03" db="EMBL/GenBank/DDBJ databases">
        <title>The Genome Sequence of Puccinia striiformis f. sp. tritici PST-78.</title>
        <authorList>
            <consortium name="The Broad Institute Genome Sequencing Platform"/>
            <person name="Cuomo C."/>
            <person name="Hulbert S."/>
            <person name="Chen X."/>
            <person name="Walker B."/>
            <person name="Young S.K."/>
            <person name="Zeng Q."/>
            <person name="Gargeya S."/>
            <person name="Fitzgerald M."/>
            <person name="Haas B."/>
            <person name="Abouelleil A."/>
            <person name="Alvarado L."/>
            <person name="Arachchi H.M."/>
            <person name="Berlin A.M."/>
            <person name="Chapman S.B."/>
            <person name="Goldberg J."/>
            <person name="Griggs A."/>
            <person name="Gujja S."/>
            <person name="Hansen M."/>
            <person name="Howarth C."/>
            <person name="Imamovic A."/>
            <person name="Larimer J."/>
            <person name="McCowan C."/>
            <person name="Montmayeur A."/>
            <person name="Murphy C."/>
            <person name="Neiman D."/>
            <person name="Pearson M."/>
            <person name="Priest M."/>
            <person name="Roberts A."/>
            <person name="Saif S."/>
            <person name="Shea T."/>
            <person name="Sisk P."/>
            <person name="Sykes S."/>
            <person name="Wortman J."/>
            <person name="Nusbaum C."/>
            <person name="Birren B."/>
        </authorList>
    </citation>
    <scope>NUCLEOTIDE SEQUENCE [LARGE SCALE GENOMIC DNA]</scope>
    <source>
        <strain evidence="4">race PST-78</strain>
    </source>
</reference>
<dbReference type="InterPro" id="IPR024752">
    <property type="entry name" value="Myb/SANT-like_dom"/>
</dbReference>
<feature type="region of interest" description="Disordered" evidence="1">
    <location>
        <begin position="1"/>
        <end position="97"/>
    </location>
</feature>
<comment type="caution">
    <text evidence="3">The sequence shown here is derived from an EMBL/GenBank/DDBJ whole genome shotgun (WGS) entry which is preliminary data.</text>
</comment>
<accession>A0A0L0V9Q2</accession>
<organism evidence="3 4">
    <name type="scientific">Puccinia striiformis f. sp. tritici PST-78</name>
    <dbReference type="NCBI Taxonomy" id="1165861"/>
    <lineage>
        <taxon>Eukaryota</taxon>
        <taxon>Fungi</taxon>
        <taxon>Dikarya</taxon>
        <taxon>Basidiomycota</taxon>
        <taxon>Pucciniomycotina</taxon>
        <taxon>Pucciniomycetes</taxon>
        <taxon>Pucciniales</taxon>
        <taxon>Pucciniaceae</taxon>
        <taxon>Puccinia</taxon>
    </lineage>
</organism>
<dbReference type="AlphaFoldDB" id="A0A0L0V9Q2"/>